<dbReference type="KEGG" id="pshq:F3W81_00915"/>
<dbReference type="RefSeq" id="WP_193081746.1">
    <property type="nucleotide sequence ID" value="NZ_CP045201.1"/>
</dbReference>
<accession>A0A7L9WGQ3</accession>
<dbReference type="InterPro" id="IPR001041">
    <property type="entry name" value="2Fe-2S_ferredoxin-type"/>
</dbReference>
<dbReference type="PROSITE" id="PS51384">
    <property type="entry name" value="FAD_FR"/>
    <property type="match status" value="1"/>
</dbReference>
<dbReference type="PANTHER" id="PTHR47354">
    <property type="entry name" value="NADH OXIDOREDUCTASE HCR"/>
    <property type="match status" value="1"/>
</dbReference>
<evidence type="ECO:0000256" key="5">
    <source>
        <dbReference type="ARBA" id="ARBA00023004"/>
    </source>
</evidence>
<keyword evidence="3" id="KW-0479">Metal-binding</keyword>
<keyword evidence="4" id="KW-0560">Oxidoreductase</keyword>
<dbReference type="SUPFAM" id="SSF52343">
    <property type="entry name" value="Ferredoxin reductase-like, C-terminal NADP-linked domain"/>
    <property type="match status" value="1"/>
</dbReference>
<evidence type="ECO:0000313" key="9">
    <source>
        <dbReference type="EMBL" id="QOL79521.1"/>
    </source>
</evidence>
<dbReference type="AlphaFoldDB" id="A0A7L9WGQ3"/>
<dbReference type="InterPro" id="IPR039261">
    <property type="entry name" value="FNR_nucleotide-bd"/>
</dbReference>
<reference evidence="9 10" key="1">
    <citation type="submission" date="2019-10" db="EMBL/GenBank/DDBJ databases">
        <title>Pseudopuniceibacterium sp. HQ09 islated from Antarctica.</title>
        <authorList>
            <person name="Liao L."/>
            <person name="Su S."/>
            <person name="Chen B."/>
            <person name="Yu Y."/>
        </authorList>
    </citation>
    <scope>NUCLEOTIDE SEQUENCE [LARGE SCALE GENOMIC DNA]</scope>
    <source>
        <strain evidence="9 10">HQ09</strain>
    </source>
</reference>
<evidence type="ECO:0000256" key="3">
    <source>
        <dbReference type="ARBA" id="ARBA00022723"/>
    </source>
</evidence>
<name>A0A7L9WGQ3_9RHOB</name>
<dbReference type="GO" id="GO:0046872">
    <property type="term" value="F:metal ion binding"/>
    <property type="evidence" value="ECO:0007669"/>
    <property type="project" value="UniProtKB-KW"/>
</dbReference>
<feature type="domain" description="2Fe-2S ferredoxin-type" evidence="7">
    <location>
        <begin position="231"/>
        <end position="318"/>
    </location>
</feature>
<dbReference type="GO" id="GO:0051537">
    <property type="term" value="F:2 iron, 2 sulfur cluster binding"/>
    <property type="evidence" value="ECO:0007669"/>
    <property type="project" value="UniProtKB-KW"/>
</dbReference>
<dbReference type="CDD" id="cd06185">
    <property type="entry name" value="PDR_like"/>
    <property type="match status" value="1"/>
</dbReference>
<dbReference type="SUPFAM" id="SSF63380">
    <property type="entry name" value="Riboflavin synthase domain-like"/>
    <property type="match status" value="1"/>
</dbReference>
<gene>
    <name evidence="9" type="ORF">F3W81_00915</name>
</gene>
<evidence type="ECO:0000259" key="7">
    <source>
        <dbReference type="PROSITE" id="PS51085"/>
    </source>
</evidence>
<sequence>MTTETLTLTIAERLDDKGDIMRLTLSDPTGAPLPAVTAGAHIDVLVATDSETMWRQYSLAGDPADRAVWQLGILKEPASRGGSVALHDIARKGAELRITGPRNHFGLVEADKTYLFGGGIGVTPMLAMAHELHAKGAPFELHYCTRSADRTAFDDVLSTAPFADSIHLHHDDADSKFSAEALPDAAPGTHLYICGPEGFMSWLIGEAEARGHATNHIHREYFSADVDITGDTFEVEARASGLTVTVGEGESIVTALARVGVSVEVKCEEGICGTCLTDVIEGEPDHRDHFLTDDEKADNSEMCLCCSRANSARLVLDI</sequence>
<keyword evidence="5" id="KW-0408">Iron</keyword>
<protein>
    <submittedName>
        <fullName evidence="9">2Fe-2S iron-sulfur cluster binding domain-containing protein</fullName>
    </submittedName>
</protein>
<dbReference type="PROSITE" id="PS00197">
    <property type="entry name" value="2FE2S_FER_1"/>
    <property type="match status" value="1"/>
</dbReference>
<proteinExistence type="predicted"/>
<dbReference type="Gene3D" id="3.10.20.30">
    <property type="match status" value="1"/>
</dbReference>
<dbReference type="InterPro" id="IPR017938">
    <property type="entry name" value="Riboflavin_synthase-like_b-brl"/>
</dbReference>
<feature type="domain" description="FAD-binding FR-type" evidence="8">
    <location>
        <begin position="1"/>
        <end position="108"/>
    </location>
</feature>
<organism evidence="9 10">
    <name type="scientific">Pseudooceanicola spongiae</name>
    <dbReference type="NCBI Taxonomy" id="2613965"/>
    <lineage>
        <taxon>Bacteria</taxon>
        <taxon>Pseudomonadati</taxon>
        <taxon>Pseudomonadota</taxon>
        <taxon>Alphaproteobacteria</taxon>
        <taxon>Rhodobacterales</taxon>
        <taxon>Paracoccaceae</taxon>
        <taxon>Pseudooceanicola</taxon>
    </lineage>
</organism>
<dbReference type="InterPro" id="IPR050415">
    <property type="entry name" value="MRET"/>
</dbReference>
<dbReference type="InterPro" id="IPR012675">
    <property type="entry name" value="Beta-grasp_dom_sf"/>
</dbReference>
<dbReference type="EMBL" id="CP045201">
    <property type="protein sequence ID" value="QOL79521.1"/>
    <property type="molecule type" value="Genomic_DNA"/>
</dbReference>
<dbReference type="Proteomes" id="UP000594118">
    <property type="component" value="Chromosome"/>
</dbReference>
<dbReference type="GO" id="GO:0016491">
    <property type="term" value="F:oxidoreductase activity"/>
    <property type="evidence" value="ECO:0007669"/>
    <property type="project" value="UniProtKB-KW"/>
</dbReference>
<dbReference type="PROSITE" id="PS51085">
    <property type="entry name" value="2FE2S_FER_2"/>
    <property type="match status" value="1"/>
</dbReference>
<dbReference type="InterPro" id="IPR036010">
    <property type="entry name" value="2Fe-2S_ferredoxin-like_sf"/>
</dbReference>
<keyword evidence="1" id="KW-0285">Flavoprotein</keyword>
<dbReference type="PRINTS" id="PR00409">
    <property type="entry name" value="PHDIOXRDTASE"/>
</dbReference>
<dbReference type="PANTHER" id="PTHR47354:SF1">
    <property type="entry name" value="CARNITINE MONOOXYGENASE REDUCTASE SUBUNIT"/>
    <property type="match status" value="1"/>
</dbReference>
<dbReference type="SUPFAM" id="SSF54292">
    <property type="entry name" value="2Fe-2S ferredoxin-like"/>
    <property type="match status" value="1"/>
</dbReference>
<dbReference type="InterPro" id="IPR006058">
    <property type="entry name" value="2Fe2S_fd_BS"/>
</dbReference>
<dbReference type="Gene3D" id="2.40.30.10">
    <property type="entry name" value="Translation factors"/>
    <property type="match status" value="1"/>
</dbReference>
<evidence type="ECO:0000256" key="1">
    <source>
        <dbReference type="ARBA" id="ARBA00022630"/>
    </source>
</evidence>
<dbReference type="CDD" id="cd00207">
    <property type="entry name" value="fer2"/>
    <property type="match status" value="1"/>
</dbReference>
<evidence type="ECO:0000256" key="4">
    <source>
        <dbReference type="ARBA" id="ARBA00023002"/>
    </source>
</evidence>
<dbReference type="InterPro" id="IPR017927">
    <property type="entry name" value="FAD-bd_FR_type"/>
</dbReference>
<keyword evidence="2" id="KW-0001">2Fe-2S</keyword>
<evidence type="ECO:0000256" key="2">
    <source>
        <dbReference type="ARBA" id="ARBA00022714"/>
    </source>
</evidence>
<keyword evidence="6" id="KW-0411">Iron-sulfur</keyword>
<keyword evidence="10" id="KW-1185">Reference proteome</keyword>
<evidence type="ECO:0000256" key="6">
    <source>
        <dbReference type="ARBA" id="ARBA00023014"/>
    </source>
</evidence>
<evidence type="ECO:0000313" key="10">
    <source>
        <dbReference type="Proteomes" id="UP000594118"/>
    </source>
</evidence>
<evidence type="ECO:0000259" key="8">
    <source>
        <dbReference type="PROSITE" id="PS51384"/>
    </source>
</evidence>
<dbReference type="Pfam" id="PF00111">
    <property type="entry name" value="Fer2"/>
    <property type="match status" value="1"/>
</dbReference>
<dbReference type="Gene3D" id="3.40.50.80">
    <property type="entry name" value="Nucleotide-binding domain of ferredoxin-NADP reductase (FNR) module"/>
    <property type="match status" value="1"/>
</dbReference>